<feature type="region of interest" description="Disordered" evidence="1">
    <location>
        <begin position="374"/>
        <end position="394"/>
    </location>
</feature>
<dbReference type="Proteomes" id="UP000179807">
    <property type="component" value="Unassembled WGS sequence"/>
</dbReference>
<reference evidence="3" key="1">
    <citation type="submission" date="2016-10" db="EMBL/GenBank/DDBJ databases">
        <authorList>
            <person name="Benchimol M."/>
            <person name="Almeida L.G."/>
            <person name="Vasconcelos A.T."/>
            <person name="Perreira-Neves A."/>
            <person name="Rosa I.A."/>
            <person name="Tasca T."/>
            <person name="Bogo M.R."/>
            <person name="de Souza W."/>
        </authorList>
    </citation>
    <scope>NUCLEOTIDE SEQUENCE [LARGE SCALE GENOMIC DNA]</scope>
    <source>
        <strain evidence="3">K</strain>
    </source>
</reference>
<dbReference type="EMBL" id="MLAK01000771">
    <property type="protein sequence ID" value="OHT05084.1"/>
    <property type="molecule type" value="Genomic_DNA"/>
</dbReference>
<feature type="compositionally biased region" description="Polar residues" evidence="1">
    <location>
        <begin position="379"/>
        <end position="388"/>
    </location>
</feature>
<dbReference type="Pfam" id="PF10416">
    <property type="entry name" value="IBD"/>
    <property type="match status" value="1"/>
</dbReference>
<evidence type="ECO:0000313" key="4">
    <source>
        <dbReference type="Proteomes" id="UP000179807"/>
    </source>
</evidence>
<dbReference type="AlphaFoldDB" id="A0A1J4K5T0"/>
<accession>A0A1J4K5T0</accession>
<sequence>MHFENHEEVPHSIPKEYWNLLDKEDKDAFLALQTSFRPNYLPNASHQINYPNVFKSPDTLNITSNMFQTELNSVKDFIERRTDHIQERSIIAGISFEGLFLSVNIQRLRALLNRCKSSLNKGFQKLGYISAKTNVKNYVSSNLPLLKDDQNELRKWTVRSKTQKNIKTSLPNFQFSHIQPVNQVRTPNTLFHIPILQNFNPINQINHPDTNIIKKNHTSTNKVNKLRNNIHKLNFQNFHENESKSYQAYSNNNLNTQFSNQFSNHLNSPFTTHLNTLNNPEKMNIRENLNRILPIPILKIQRSTSPSQNMPNLSLGYTDSNRTPFDENYFMTNDGKAADFDETHSTFADDAFFGSTFSFDDEMNKLDLQFNHDEEDPSSLWQTGQLDGSTLEIK</sequence>
<evidence type="ECO:0000259" key="2">
    <source>
        <dbReference type="Pfam" id="PF10416"/>
    </source>
</evidence>
<keyword evidence="4" id="KW-1185">Reference proteome</keyword>
<dbReference type="VEuPathDB" id="TrichDB:TRFO_06088"/>
<gene>
    <name evidence="3" type="ORF">TRFO_06088</name>
</gene>
<proteinExistence type="predicted"/>
<dbReference type="RefSeq" id="XP_068358220.1">
    <property type="nucleotide sequence ID" value="XM_068492885.1"/>
</dbReference>
<evidence type="ECO:0000313" key="3">
    <source>
        <dbReference type="EMBL" id="OHT05084.1"/>
    </source>
</evidence>
<protein>
    <recommendedName>
        <fullName evidence="2">Initiator binding domain-containing protein</fullName>
    </recommendedName>
</protein>
<comment type="caution">
    <text evidence="3">The sequence shown here is derived from an EMBL/GenBank/DDBJ whole genome shotgun (WGS) entry which is preliminary data.</text>
</comment>
<dbReference type="GeneID" id="94827589"/>
<feature type="domain" description="Initiator binding" evidence="2">
    <location>
        <begin position="61"/>
        <end position="162"/>
    </location>
</feature>
<evidence type="ECO:0000256" key="1">
    <source>
        <dbReference type="SAM" id="MobiDB-lite"/>
    </source>
</evidence>
<dbReference type="InterPro" id="IPR018845">
    <property type="entry name" value="Initiator-bd"/>
</dbReference>
<organism evidence="3 4">
    <name type="scientific">Tritrichomonas foetus</name>
    <dbReference type="NCBI Taxonomy" id="1144522"/>
    <lineage>
        <taxon>Eukaryota</taxon>
        <taxon>Metamonada</taxon>
        <taxon>Parabasalia</taxon>
        <taxon>Tritrichomonadida</taxon>
        <taxon>Tritrichomonadidae</taxon>
        <taxon>Tritrichomonas</taxon>
    </lineage>
</organism>
<name>A0A1J4K5T0_9EUKA</name>